<sequence length="66" mass="7399">MCFHCIIRSGRGCTGLSHYEHLMVSTNTGKQQPLGLQPPRAFAVVQRFPAGRFADQLQEQDSCVFM</sequence>
<reference evidence="1 2" key="1">
    <citation type="submission" date="2019-02" db="EMBL/GenBank/DDBJ databases">
        <title>Opniocepnalus argus genome.</title>
        <authorList>
            <person name="Zhou C."/>
            <person name="Xiao S."/>
        </authorList>
    </citation>
    <scope>NUCLEOTIDE SEQUENCE [LARGE SCALE GENOMIC DNA]</scope>
    <source>
        <strain evidence="1">OARG1902GOOAL</strain>
        <tissue evidence="1">Muscle</tissue>
    </source>
</reference>
<dbReference type="Proteomes" id="UP000503349">
    <property type="component" value="Chromosome 6"/>
</dbReference>
<evidence type="ECO:0000313" key="1">
    <source>
        <dbReference type="EMBL" id="KAF3690531.1"/>
    </source>
</evidence>
<keyword evidence="2" id="KW-1185">Reference proteome</keyword>
<dbReference type="AlphaFoldDB" id="A0A6G1PJM1"/>
<reference evidence="2" key="2">
    <citation type="submission" date="2019-02" db="EMBL/GenBank/DDBJ databases">
        <title>Opniocepnalus argus Var Kimnra genome.</title>
        <authorList>
            <person name="Zhou C."/>
            <person name="Xiao S."/>
        </authorList>
    </citation>
    <scope>NUCLEOTIDE SEQUENCE [LARGE SCALE GENOMIC DNA]</scope>
</reference>
<protein>
    <submittedName>
        <fullName evidence="1">Uncharacterized protein</fullName>
    </submittedName>
</protein>
<name>A0A6G1PJM1_CHAAH</name>
<dbReference type="EMBL" id="CM015717">
    <property type="protein sequence ID" value="KAF3690531.1"/>
    <property type="molecule type" value="Genomic_DNA"/>
</dbReference>
<gene>
    <name evidence="1" type="ORF">EXN66_Car006204</name>
</gene>
<evidence type="ECO:0000313" key="2">
    <source>
        <dbReference type="Proteomes" id="UP000503349"/>
    </source>
</evidence>
<proteinExistence type="predicted"/>
<accession>A0A6G1PJM1</accession>
<organism evidence="1 2">
    <name type="scientific">Channa argus</name>
    <name type="common">Northern snakehead</name>
    <name type="synonym">Ophicephalus argus</name>
    <dbReference type="NCBI Taxonomy" id="215402"/>
    <lineage>
        <taxon>Eukaryota</taxon>
        <taxon>Metazoa</taxon>
        <taxon>Chordata</taxon>
        <taxon>Craniata</taxon>
        <taxon>Vertebrata</taxon>
        <taxon>Euteleostomi</taxon>
        <taxon>Actinopterygii</taxon>
        <taxon>Neopterygii</taxon>
        <taxon>Teleostei</taxon>
        <taxon>Neoteleostei</taxon>
        <taxon>Acanthomorphata</taxon>
        <taxon>Anabantaria</taxon>
        <taxon>Anabantiformes</taxon>
        <taxon>Channoidei</taxon>
        <taxon>Channidae</taxon>
        <taxon>Channa</taxon>
    </lineage>
</organism>